<dbReference type="PROSITE" id="PS51257">
    <property type="entry name" value="PROKAR_LIPOPROTEIN"/>
    <property type="match status" value="1"/>
</dbReference>
<comment type="caution">
    <text evidence="4">The sequence shown here is derived from an EMBL/GenBank/DDBJ whole genome shotgun (WGS) entry which is preliminary data.</text>
</comment>
<evidence type="ECO:0000256" key="2">
    <source>
        <dbReference type="SAM" id="SignalP"/>
    </source>
</evidence>
<accession>A0A2U2I5X9</accession>
<reference evidence="4 5" key="1">
    <citation type="submission" date="2018-04" db="EMBL/GenBank/DDBJ databases">
        <title>Massilia violaceinigra sp. nov., a novel purple-pigmented bacterium isolated from Tianshan glacier, Xinjiang, China.</title>
        <authorList>
            <person name="Wang H."/>
        </authorList>
    </citation>
    <scope>NUCLEOTIDE SEQUENCE [LARGE SCALE GENOMIC DNA]</scope>
    <source>
        <strain evidence="4 5">B448-2</strain>
    </source>
</reference>
<sequence>MTARPLLSNLVLALACAQPAMAQTSDLAVSVQRVDIDNQHVFEVAASGTVRASQAQVWKILTDYERMPEFVPDLQTAKVLSRTGQQAVVEQFGVARFLFIRRDIRLVVQVNEQPMSAIDIGLVSGDMKVYNCRWSMTPVPETGGTRITYSGKLVPRFYVPGILAANIIRGDIEKMMKAVLERLDQQE</sequence>
<feature type="chain" id="PRO_5015731195" evidence="2">
    <location>
        <begin position="23"/>
        <end position="187"/>
    </location>
</feature>
<keyword evidence="5" id="KW-1185">Reference proteome</keyword>
<dbReference type="EMBL" id="PXWF02000042">
    <property type="protein sequence ID" value="PWF55156.1"/>
    <property type="molecule type" value="Genomic_DNA"/>
</dbReference>
<dbReference type="Proteomes" id="UP000241421">
    <property type="component" value="Unassembled WGS sequence"/>
</dbReference>
<feature type="domain" description="Coenzyme Q-binding protein COQ10 START" evidence="3">
    <location>
        <begin position="50"/>
        <end position="178"/>
    </location>
</feature>
<dbReference type="InterPro" id="IPR005031">
    <property type="entry name" value="COQ10_START"/>
</dbReference>
<evidence type="ECO:0000313" key="5">
    <source>
        <dbReference type="Proteomes" id="UP000241421"/>
    </source>
</evidence>
<evidence type="ECO:0000313" key="4">
    <source>
        <dbReference type="EMBL" id="PWF55156.1"/>
    </source>
</evidence>
<name>A0A2U2I5X9_9BURK</name>
<dbReference type="Pfam" id="PF03364">
    <property type="entry name" value="Polyketide_cyc"/>
    <property type="match status" value="1"/>
</dbReference>
<gene>
    <name evidence="4" type="ORF">C7C56_002970</name>
</gene>
<feature type="signal peptide" evidence="2">
    <location>
        <begin position="1"/>
        <end position="22"/>
    </location>
</feature>
<proteinExistence type="inferred from homology"/>
<evidence type="ECO:0000259" key="3">
    <source>
        <dbReference type="Pfam" id="PF03364"/>
    </source>
</evidence>
<keyword evidence="2" id="KW-0732">Signal</keyword>
<dbReference type="SUPFAM" id="SSF55961">
    <property type="entry name" value="Bet v1-like"/>
    <property type="match status" value="1"/>
</dbReference>
<dbReference type="Gene3D" id="3.30.530.20">
    <property type="match status" value="1"/>
</dbReference>
<dbReference type="PANTHER" id="PTHR34060:SF1">
    <property type="entry name" value="POLYKETIDE CYCLASE _ DEHYDRASE AND LIPID TRANSPORT PROTEIN"/>
    <property type="match status" value="1"/>
</dbReference>
<evidence type="ECO:0000256" key="1">
    <source>
        <dbReference type="ARBA" id="ARBA00008918"/>
    </source>
</evidence>
<protein>
    <submittedName>
        <fullName evidence="4">Cyclase/dehydrase</fullName>
    </submittedName>
</protein>
<dbReference type="InterPro" id="IPR023393">
    <property type="entry name" value="START-like_dom_sf"/>
</dbReference>
<organism evidence="4 5">
    <name type="scientific">Massilia glaciei</name>
    <dbReference type="NCBI Taxonomy" id="1524097"/>
    <lineage>
        <taxon>Bacteria</taxon>
        <taxon>Pseudomonadati</taxon>
        <taxon>Pseudomonadota</taxon>
        <taxon>Betaproteobacteria</taxon>
        <taxon>Burkholderiales</taxon>
        <taxon>Oxalobacteraceae</taxon>
        <taxon>Telluria group</taxon>
        <taxon>Massilia</taxon>
    </lineage>
</organism>
<dbReference type="AlphaFoldDB" id="A0A2U2I5X9"/>
<dbReference type="OrthoDB" id="8592441at2"/>
<comment type="similarity">
    <text evidence="1">Belongs to the ribosome association toxin RatA family.</text>
</comment>
<dbReference type="PANTHER" id="PTHR34060">
    <property type="entry name" value="POLYKETIDE CYCLASE / DEHYDRASE AND LIPID TRANSPORT PROTEIN"/>
    <property type="match status" value="1"/>
</dbReference>